<dbReference type="GeneID" id="113215854"/>
<sequence length="642" mass="70404">MATVPVLWVKNRRYIKKSEGVSAVRGKCYWPAYLKNAPKKLRGFVSSQKKPDTSTWTTHDCEVLHYAFTVQECDDWVKSHSGVENEGMESDASSDHPYAREKQKKLRLKRRNGPASSSETSDDELFVAGLGDLRSNQKDSLSTNAGADVLENVSDSASHGFERSLTLDLDSEAIDDDTHVVLLSEMAPVSPLKRSNGQSPRKSPEKRNVQKATEKRGVSTPDKGTARATPGKARATPEKATARAIPIKRQVLQTGAHLPPASETSSPLKAQKGVGACNSPGKRTVPQKTTECRGVTTPEKMPSRVSKGSPSKRDAVQTGERRTPSKLSGKERGTPKKSQKSAPTPEISTKSVTPQKRQASPTYQMESGSSSFSCSQSKRPKQSQITKFVTSFSEKEIAQHLDEVDREILAMELSDTPARSASPATSDTSFDTPFKLPLRRSALSSVASPFLAMSPSFHAALKSIDGQIKEIARQLQALDKMGTNIGKIMTCVLPPLETNIAEDIPELPLSDKNGEKAMNELLLRDKGEFNKVVTFLYGLGGTNAKDAVYSVLKTLFTDQFASSKSMKGIRRAGKPAKDAFMGTPLFKALMCAVRRRFKDTTVTDVMELTGNWLKDAPGREKKRRSRCESRESLLRQYDESSD</sequence>
<feature type="compositionally biased region" description="Low complexity" evidence="1">
    <location>
        <begin position="367"/>
        <end position="377"/>
    </location>
</feature>
<name>A0A9C6X8S0_FRAOC</name>
<gene>
    <name evidence="3" type="primary">LOC113215854</name>
</gene>
<evidence type="ECO:0000256" key="1">
    <source>
        <dbReference type="SAM" id="MobiDB-lite"/>
    </source>
</evidence>
<dbReference type="PANTHER" id="PTHR34153:SF2">
    <property type="entry name" value="SI:CH211-262H13.3-RELATED"/>
    <property type="match status" value="1"/>
</dbReference>
<dbReference type="RefSeq" id="XP_052131155.1">
    <property type="nucleotide sequence ID" value="XM_052275195.1"/>
</dbReference>
<dbReference type="Proteomes" id="UP000504606">
    <property type="component" value="Unplaced"/>
</dbReference>
<dbReference type="KEGG" id="foc:113215854"/>
<feature type="region of interest" description="Disordered" evidence="1">
    <location>
        <begin position="84"/>
        <end position="123"/>
    </location>
</feature>
<accession>A0A9C6X8S0</accession>
<feature type="compositionally biased region" description="Basic and acidic residues" evidence="1">
    <location>
        <begin position="202"/>
        <end position="217"/>
    </location>
</feature>
<reference evidence="3" key="1">
    <citation type="submission" date="2025-08" db="UniProtKB">
        <authorList>
            <consortium name="RefSeq"/>
        </authorList>
    </citation>
    <scope>IDENTIFICATION</scope>
    <source>
        <tissue evidence="3">Whole organism</tissue>
    </source>
</reference>
<feature type="region of interest" description="Disordered" evidence="1">
    <location>
        <begin position="617"/>
        <end position="642"/>
    </location>
</feature>
<feature type="compositionally biased region" description="Basic and acidic residues" evidence="1">
    <location>
        <begin position="626"/>
        <end position="642"/>
    </location>
</feature>
<proteinExistence type="predicted"/>
<dbReference type="AlphaFoldDB" id="A0A9C6X8S0"/>
<dbReference type="PANTHER" id="PTHR34153">
    <property type="entry name" value="SI:CH211-262H13.3-RELATED-RELATED"/>
    <property type="match status" value="1"/>
</dbReference>
<protein>
    <submittedName>
        <fullName evidence="3">Uncharacterized protein LOC113215854</fullName>
    </submittedName>
</protein>
<dbReference type="OrthoDB" id="6609483at2759"/>
<evidence type="ECO:0000313" key="3">
    <source>
        <dbReference type="RefSeq" id="XP_052131155.1"/>
    </source>
</evidence>
<feature type="compositionally biased region" description="Basic residues" evidence="1">
    <location>
        <begin position="102"/>
        <end position="112"/>
    </location>
</feature>
<feature type="compositionally biased region" description="Polar residues" evidence="1">
    <location>
        <begin position="340"/>
        <end position="366"/>
    </location>
</feature>
<evidence type="ECO:0000313" key="2">
    <source>
        <dbReference type="Proteomes" id="UP000504606"/>
    </source>
</evidence>
<feature type="compositionally biased region" description="Basic and acidic residues" evidence="1">
    <location>
        <begin position="311"/>
        <end position="334"/>
    </location>
</feature>
<organism evidence="2 3">
    <name type="scientific">Frankliniella occidentalis</name>
    <name type="common">Western flower thrips</name>
    <name type="synonym">Euthrips occidentalis</name>
    <dbReference type="NCBI Taxonomy" id="133901"/>
    <lineage>
        <taxon>Eukaryota</taxon>
        <taxon>Metazoa</taxon>
        <taxon>Ecdysozoa</taxon>
        <taxon>Arthropoda</taxon>
        <taxon>Hexapoda</taxon>
        <taxon>Insecta</taxon>
        <taxon>Pterygota</taxon>
        <taxon>Neoptera</taxon>
        <taxon>Paraneoptera</taxon>
        <taxon>Thysanoptera</taxon>
        <taxon>Terebrantia</taxon>
        <taxon>Thripoidea</taxon>
        <taxon>Thripidae</taxon>
        <taxon>Frankliniella</taxon>
    </lineage>
</organism>
<feature type="region of interest" description="Disordered" evidence="1">
    <location>
        <begin position="185"/>
        <end position="380"/>
    </location>
</feature>
<keyword evidence="2" id="KW-1185">Reference proteome</keyword>